<feature type="compositionally biased region" description="Basic and acidic residues" evidence="2">
    <location>
        <begin position="48"/>
        <end position="63"/>
    </location>
</feature>
<dbReference type="InterPro" id="IPR036629">
    <property type="entry name" value="YjbJ_sf"/>
</dbReference>
<dbReference type="RefSeq" id="WP_169499227.1">
    <property type="nucleotide sequence ID" value="NZ_JABBFZ010000012.1"/>
</dbReference>
<dbReference type="SUPFAM" id="SSF69047">
    <property type="entry name" value="Hypothetical protein YjbJ"/>
    <property type="match status" value="1"/>
</dbReference>
<dbReference type="EMBL" id="JABBFZ010000012">
    <property type="protein sequence ID" value="NML32971.1"/>
    <property type="molecule type" value="Genomic_DNA"/>
</dbReference>
<name>A0A7X9X7M4_9BURK</name>
<feature type="region of interest" description="Disordered" evidence="2">
    <location>
        <begin position="1"/>
        <end position="63"/>
    </location>
</feature>
<protein>
    <submittedName>
        <fullName evidence="4">CsbD family protein</fullName>
    </submittedName>
</protein>
<evidence type="ECO:0000313" key="4">
    <source>
        <dbReference type="EMBL" id="NML32971.1"/>
    </source>
</evidence>
<proteinExistence type="inferred from homology"/>
<reference evidence="4 5" key="1">
    <citation type="submission" date="2020-04" db="EMBL/GenBank/DDBJ databases">
        <title>Paraburkholderia sp. G-4-1-8 isolated from soil.</title>
        <authorList>
            <person name="Dahal R.H."/>
        </authorList>
    </citation>
    <scope>NUCLEOTIDE SEQUENCE [LARGE SCALE GENOMIC DNA]</scope>
    <source>
        <strain evidence="4 5">G-4-1-8</strain>
    </source>
</reference>
<dbReference type="InterPro" id="IPR008462">
    <property type="entry name" value="CsbD"/>
</dbReference>
<evidence type="ECO:0000259" key="3">
    <source>
        <dbReference type="Pfam" id="PF05532"/>
    </source>
</evidence>
<comment type="similarity">
    <text evidence="1">Belongs to the UPF0337 (CsbD) family.</text>
</comment>
<dbReference type="Proteomes" id="UP000583127">
    <property type="component" value="Unassembled WGS sequence"/>
</dbReference>
<dbReference type="AlphaFoldDB" id="A0A7X9X7M4"/>
<dbReference type="Pfam" id="PF05532">
    <property type="entry name" value="CsbD"/>
    <property type="match status" value="1"/>
</dbReference>
<gene>
    <name evidence="4" type="ORF">HHL14_19295</name>
</gene>
<comment type="caution">
    <text evidence="4">The sequence shown here is derived from an EMBL/GenBank/DDBJ whole genome shotgun (WGS) entry which is preliminary data.</text>
</comment>
<dbReference type="Gene3D" id="1.10.1470.10">
    <property type="entry name" value="YjbJ"/>
    <property type="match status" value="1"/>
</dbReference>
<sequence>MNKDQVKGVGEQIKGKVNEAVGKATNDPAKELKGDLQQGAGKVQKAYGDAKEDAKDQAKRHNP</sequence>
<feature type="domain" description="CsbD-like" evidence="3">
    <location>
        <begin position="4"/>
        <end position="56"/>
    </location>
</feature>
<organism evidence="4 5">
    <name type="scientific">Paraburkholderia antibiotica</name>
    <dbReference type="NCBI Taxonomy" id="2728839"/>
    <lineage>
        <taxon>Bacteria</taxon>
        <taxon>Pseudomonadati</taxon>
        <taxon>Pseudomonadota</taxon>
        <taxon>Betaproteobacteria</taxon>
        <taxon>Burkholderiales</taxon>
        <taxon>Burkholderiaceae</taxon>
        <taxon>Paraburkholderia</taxon>
    </lineage>
</organism>
<evidence type="ECO:0000313" key="5">
    <source>
        <dbReference type="Proteomes" id="UP000583127"/>
    </source>
</evidence>
<evidence type="ECO:0000256" key="2">
    <source>
        <dbReference type="SAM" id="MobiDB-lite"/>
    </source>
</evidence>
<keyword evidence="5" id="KW-1185">Reference proteome</keyword>
<accession>A0A7X9X7M4</accession>
<evidence type="ECO:0000256" key="1">
    <source>
        <dbReference type="ARBA" id="ARBA00009129"/>
    </source>
</evidence>